<reference evidence="1 2" key="1">
    <citation type="submission" date="2017-09" db="EMBL/GenBank/DDBJ databases">
        <title>Depth-based differentiation of microbial function through sediment-hosted aquifers and enrichment of novel symbionts in the deep terrestrial subsurface.</title>
        <authorList>
            <person name="Probst A.J."/>
            <person name="Ladd B."/>
            <person name="Jarett J.K."/>
            <person name="Geller-Mcgrath D.E."/>
            <person name="Sieber C.M."/>
            <person name="Emerson J.B."/>
            <person name="Anantharaman K."/>
            <person name="Thomas B.C."/>
            <person name="Malmstrom R."/>
            <person name="Stieglmeier M."/>
            <person name="Klingl A."/>
            <person name="Woyke T."/>
            <person name="Ryan C.M."/>
            <person name="Banfield J.F."/>
        </authorList>
    </citation>
    <scope>NUCLEOTIDE SEQUENCE [LARGE SCALE GENOMIC DNA]</scope>
    <source>
        <strain evidence="1">CG23_combo_of_CG06-09_8_20_14_all_36_125</strain>
    </source>
</reference>
<dbReference type="GO" id="GO:0043683">
    <property type="term" value="P:type IV pilus assembly"/>
    <property type="evidence" value="ECO:0007669"/>
    <property type="project" value="InterPro"/>
</dbReference>
<dbReference type="GO" id="GO:0043107">
    <property type="term" value="P:type IV pilus-dependent motility"/>
    <property type="evidence" value="ECO:0007669"/>
    <property type="project" value="InterPro"/>
</dbReference>
<dbReference type="Pfam" id="PF04350">
    <property type="entry name" value="PilO"/>
    <property type="match status" value="1"/>
</dbReference>
<evidence type="ECO:0000313" key="2">
    <source>
        <dbReference type="Proteomes" id="UP000237258"/>
    </source>
</evidence>
<evidence type="ECO:0008006" key="3">
    <source>
        <dbReference type="Google" id="ProtNLM"/>
    </source>
</evidence>
<dbReference type="Proteomes" id="UP000237258">
    <property type="component" value="Unassembled WGS sequence"/>
</dbReference>
<dbReference type="EMBL" id="PCRR01000008">
    <property type="protein sequence ID" value="PIP24739.1"/>
    <property type="molecule type" value="Genomic_DNA"/>
</dbReference>
<protein>
    <recommendedName>
        <fullName evidence="3">Type 4a pilus biogenesis protein PilO</fullName>
    </recommendedName>
</protein>
<dbReference type="InterPro" id="IPR007445">
    <property type="entry name" value="PilO"/>
</dbReference>
<dbReference type="PANTHER" id="PTHR39555:SF1">
    <property type="entry name" value="TYPE IV PILUS INNER MEMBRANE COMPONENT PILO"/>
    <property type="match status" value="1"/>
</dbReference>
<sequence length="176" mass="20018">MNRIIVSIICLLITFILIFTLVLPKKEDLNFSQKKVEEKMAEIQFKEEYFLNLSKISEELKNYTLNLSKIDSALPEDPELPLLFDFLQHSSSQSGLVLTEVNCLALTSSVKTEGYPSEIKETELKLTVSGPYSSFKNFLSILEKSARLIEVESLSFSAAPKEESIKFDLQIKVHSY</sequence>
<dbReference type="PANTHER" id="PTHR39555">
    <property type="entry name" value="FIMBRIAL ASSEMBLY PROTEIN PILO-LIKE PROTEIN-RELATED"/>
    <property type="match status" value="1"/>
</dbReference>
<organism evidence="1 2">
    <name type="scientific">Candidatus Nealsonbacteria bacterium CG23_combo_of_CG06-09_8_20_14_all_36_125</name>
    <dbReference type="NCBI Taxonomy" id="1974719"/>
    <lineage>
        <taxon>Bacteria</taxon>
        <taxon>Candidatus Nealsoniibacteriota</taxon>
    </lineage>
</organism>
<evidence type="ECO:0000313" key="1">
    <source>
        <dbReference type="EMBL" id="PIP24739.1"/>
    </source>
</evidence>
<dbReference type="AlphaFoldDB" id="A0A2G9YZW4"/>
<name>A0A2G9YZW4_9BACT</name>
<dbReference type="InterPro" id="IPR014717">
    <property type="entry name" value="Transl_elong_EF1B/ribsomal_bS6"/>
</dbReference>
<gene>
    <name evidence="1" type="ORF">COX33_00240</name>
</gene>
<dbReference type="Gene3D" id="3.30.70.60">
    <property type="match status" value="1"/>
</dbReference>
<proteinExistence type="predicted"/>
<accession>A0A2G9YZW4</accession>
<comment type="caution">
    <text evidence="1">The sequence shown here is derived from an EMBL/GenBank/DDBJ whole genome shotgun (WGS) entry which is preliminary data.</text>
</comment>